<evidence type="ECO:0000256" key="4">
    <source>
        <dbReference type="SAM" id="SignalP"/>
    </source>
</evidence>
<dbReference type="Gene3D" id="1.25.40.10">
    <property type="entry name" value="Tetratricopeptide repeat domain"/>
    <property type="match status" value="3"/>
</dbReference>
<dbReference type="PROSITE" id="PS50005">
    <property type="entry name" value="TPR"/>
    <property type="match status" value="1"/>
</dbReference>
<dbReference type="EMBL" id="CP042425">
    <property type="protein sequence ID" value="QEL14354.1"/>
    <property type="molecule type" value="Genomic_DNA"/>
</dbReference>
<evidence type="ECO:0000256" key="3">
    <source>
        <dbReference type="PROSITE-ProRule" id="PRU00339"/>
    </source>
</evidence>
<dbReference type="Proteomes" id="UP000324974">
    <property type="component" value="Chromosome"/>
</dbReference>
<keyword evidence="1" id="KW-0677">Repeat</keyword>
<dbReference type="InterPro" id="IPR050498">
    <property type="entry name" value="Ycf3"/>
</dbReference>
<keyword evidence="6" id="KW-1185">Reference proteome</keyword>
<dbReference type="GO" id="GO:0046813">
    <property type="term" value="P:receptor-mediated virion attachment to host cell"/>
    <property type="evidence" value="ECO:0007669"/>
    <property type="project" value="TreeGrafter"/>
</dbReference>
<dbReference type="PANTHER" id="PTHR44858">
    <property type="entry name" value="TETRATRICOPEPTIDE REPEAT PROTEIN 6"/>
    <property type="match status" value="1"/>
</dbReference>
<dbReference type="PANTHER" id="PTHR44858:SF1">
    <property type="entry name" value="UDP-N-ACETYLGLUCOSAMINE--PEPTIDE N-ACETYLGLUCOSAMINYLTRANSFERASE SPINDLY-RELATED"/>
    <property type="match status" value="1"/>
</dbReference>
<dbReference type="GO" id="GO:0009279">
    <property type="term" value="C:cell outer membrane"/>
    <property type="evidence" value="ECO:0007669"/>
    <property type="project" value="TreeGrafter"/>
</dbReference>
<evidence type="ECO:0000256" key="1">
    <source>
        <dbReference type="ARBA" id="ARBA00022737"/>
    </source>
</evidence>
<reference evidence="6" key="1">
    <citation type="submission" date="2019-08" db="EMBL/GenBank/DDBJ databases">
        <title>Limnoglobus roseus gen. nov., sp. nov., a novel freshwater planctomycete with a giant genome from the family Gemmataceae.</title>
        <authorList>
            <person name="Kulichevskaya I.S."/>
            <person name="Naumoff D.G."/>
            <person name="Miroshnikov K."/>
            <person name="Ivanova A."/>
            <person name="Philippov D.A."/>
            <person name="Hakobyan A."/>
            <person name="Rijpstra I.C."/>
            <person name="Sinninghe Damste J.S."/>
            <person name="Liesack W."/>
            <person name="Dedysh S.N."/>
        </authorList>
    </citation>
    <scope>NUCLEOTIDE SEQUENCE [LARGE SCALE GENOMIC DNA]</scope>
    <source>
        <strain evidence="6">PX52</strain>
    </source>
</reference>
<feature type="repeat" description="TPR" evidence="3">
    <location>
        <begin position="219"/>
        <end position="252"/>
    </location>
</feature>
<dbReference type="InterPro" id="IPR019734">
    <property type="entry name" value="TPR_rpt"/>
</dbReference>
<proteinExistence type="predicted"/>
<dbReference type="Pfam" id="PF13432">
    <property type="entry name" value="TPR_16"/>
    <property type="match status" value="1"/>
</dbReference>
<evidence type="ECO:0000313" key="5">
    <source>
        <dbReference type="EMBL" id="QEL14354.1"/>
    </source>
</evidence>
<protein>
    <submittedName>
        <fullName evidence="5">Tetratricopeptide repeat-containing protein</fullName>
    </submittedName>
</protein>
<keyword evidence="2 3" id="KW-0802">TPR repeat</keyword>
<name>A0A5C1AB47_9BACT</name>
<evidence type="ECO:0000256" key="2">
    <source>
        <dbReference type="ARBA" id="ARBA00022803"/>
    </source>
</evidence>
<dbReference type="SMART" id="SM00028">
    <property type="entry name" value="TPR"/>
    <property type="match status" value="4"/>
</dbReference>
<accession>A0A5C1AB47</accession>
<feature type="chain" id="PRO_5023082943" evidence="4">
    <location>
        <begin position="20"/>
        <end position="354"/>
    </location>
</feature>
<dbReference type="SUPFAM" id="SSF48452">
    <property type="entry name" value="TPR-like"/>
    <property type="match status" value="1"/>
</dbReference>
<gene>
    <name evidence="5" type="ORF">PX52LOC_01242</name>
</gene>
<dbReference type="RefSeq" id="WP_149109248.1">
    <property type="nucleotide sequence ID" value="NZ_CP042425.1"/>
</dbReference>
<keyword evidence="4" id="KW-0732">Signal</keyword>
<dbReference type="KEGG" id="lrs:PX52LOC_01242"/>
<organism evidence="5 6">
    <name type="scientific">Limnoglobus roseus</name>
    <dbReference type="NCBI Taxonomy" id="2598579"/>
    <lineage>
        <taxon>Bacteria</taxon>
        <taxon>Pseudomonadati</taxon>
        <taxon>Planctomycetota</taxon>
        <taxon>Planctomycetia</taxon>
        <taxon>Gemmatales</taxon>
        <taxon>Gemmataceae</taxon>
        <taxon>Limnoglobus</taxon>
    </lineage>
</organism>
<dbReference type="AlphaFoldDB" id="A0A5C1AB47"/>
<feature type="signal peptide" evidence="4">
    <location>
        <begin position="1"/>
        <end position="19"/>
    </location>
</feature>
<evidence type="ECO:0000313" key="6">
    <source>
        <dbReference type="Proteomes" id="UP000324974"/>
    </source>
</evidence>
<dbReference type="InterPro" id="IPR011990">
    <property type="entry name" value="TPR-like_helical_dom_sf"/>
</dbReference>
<sequence>MRFFLAAGLLALTLGVGIAAPIPKGQAKNPWVGKFAFVKAKDVKLHIIQADGTESAGIVGAGVNVFYYTVSKVGGDRIEISSANSDRVYYFQRDDVLKATDAIEFYTTKLKDAPKDTFYLALRAWANYAEDKFDAAEADCTTALNVETNSPTVLRIRAIIRLGAKKFEGAIEDFDKLIAQWPNDEWAIRQRASAKASLKKYDEAIAEYTKLLATTGNRNDVLIGRGLAYDHSGQHAKALADYEEILKSNPKSAVAWNNKAWLRCTCPEAKFRNGKEAVELATKACELTEWANAGYLDTLAAAYAEQGDFEKAMKWQREAMQDKELMKREDGEITARLELYKQKKPYRQPVAEKK</sequence>
<dbReference type="OrthoDB" id="229305at2"/>
<dbReference type="Pfam" id="PF13181">
    <property type="entry name" value="TPR_8"/>
    <property type="match status" value="1"/>
</dbReference>